<comment type="caution">
    <text evidence="1">The sequence shown here is derived from an EMBL/GenBank/DDBJ whole genome shotgun (WGS) entry which is preliminary data.</text>
</comment>
<reference evidence="1" key="1">
    <citation type="submission" date="2022-03" db="EMBL/GenBank/DDBJ databases">
        <authorList>
            <person name="Martin C."/>
        </authorList>
    </citation>
    <scope>NUCLEOTIDE SEQUENCE</scope>
</reference>
<dbReference type="Gene3D" id="3.40.710.10">
    <property type="entry name" value="DD-peptidase/beta-lactamase superfamily"/>
    <property type="match status" value="1"/>
</dbReference>
<protein>
    <submittedName>
        <fullName evidence="1">Uncharacterized protein</fullName>
    </submittedName>
</protein>
<dbReference type="PANTHER" id="PTHR46825">
    <property type="entry name" value="D-ALANYL-D-ALANINE-CARBOXYPEPTIDASE/ENDOPEPTIDASE AMPH"/>
    <property type="match status" value="1"/>
</dbReference>
<dbReference type="InterPro" id="IPR001466">
    <property type="entry name" value="Beta-lactam-related"/>
</dbReference>
<dbReference type="Pfam" id="PF17660">
    <property type="entry name" value="BTRD1"/>
    <property type="match status" value="1"/>
</dbReference>
<dbReference type="InterPro" id="IPR012338">
    <property type="entry name" value="Beta-lactam/transpept-like"/>
</dbReference>
<keyword evidence="2" id="KW-1185">Reference proteome</keyword>
<dbReference type="EMBL" id="CAIIXF020000003">
    <property type="protein sequence ID" value="CAH1779318.1"/>
    <property type="molecule type" value="Genomic_DNA"/>
</dbReference>
<dbReference type="AlphaFoldDB" id="A0A8J1XTE5"/>
<accession>A0A8J1XTE5</accession>
<evidence type="ECO:0000313" key="2">
    <source>
        <dbReference type="Proteomes" id="UP000749559"/>
    </source>
</evidence>
<proteinExistence type="predicted"/>
<dbReference type="Pfam" id="PF00144">
    <property type="entry name" value="Beta-lactamase"/>
    <property type="match status" value="1"/>
</dbReference>
<dbReference type="OrthoDB" id="6281933at2759"/>
<dbReference type="InterPro" id="IPR049511">
    <property type="entry name" value="PGH-like_rpt"/>
</dbReference>
<dbReference type="Proteomes" id="UP000749559">
    <property type="component" value="Unassembled WGS sequence"/>
</dbReference>
<dbReference type="InterPro" id="IPR050491">
    <property type="entry name" value="AmpC-like"/>
</dbReference>
<evidence type="ECO:0000313" key="1">
    <source>
        <dbReference type="EMBL" id="CAH1779318.1"/>
    </source>
</evidence>
<gene>
    <name evidence="1" type="ORF">OFUS_LOCUS6138</name>
</gene>
<sequence length="663" mass="72695">MIRGVFLLALIGLIQCLPKVDIGEAYSAGTVDGVVQNWMRQNNIPGCSLAIGKAGKVVLNKGYGTADSARSPVTTKSILRIGSISKSVTAIATMKLYEQGKLKLDARVFGPSGILKGITIGRQADRRIADITVRHLLAHTSGWELIGMTDPLNNPQIFWDIARANRVQSPPPSRMVIQHYLNSRDRLKTTPGTAYSYNNFGYLILGEVITKVSGQSYESYVKSLANMARASSMVVGRTRKSERLPNEVKYFPFPGSPKTPSVYKEDGMVFKPYGWYPIPTAAPLGGWVATSADVLAILNAIDGSGPVQLLKPSTVSLMIQKPSHMKGDDAWYGLGLKMEHGGKSYGHDGAIDGTIAHLTHDKTGVNWAIMCNQSPRDQDINSMVRFAVRRVPQWAPAYNKLTLNGLATASSQGGRHLLRAMIPESQIQGVSNQMRGAGYRPTVLSATMRGQSVYFNTIWVKGGGSWSIRTGLSVQGFTQLLRSAQWQRQQPLYFDLYVRNNQPYHAVIMGPSNGPWQALPPVPVQQHQQRLQQLVWRGMKVINQPAYAMNGRIYAAALAVRGSPGQDQAKADLPPPVYAKMVRDGFAPIYLKGYKLPGVPEQQSLRFSAVLQRRPGAAIPQHDLSEFKMSNMAQDMGEAGLIPMAITGFEMGGILKFDTVWSR</sequence>
<dbReference type="SUPFAM" id="SSF56601">
    <property type="entry name" value="beta-lactamase/transpeptidase-like"/>
    <property type="match status" value="1"/>
</dbReference>
<name>A0A8J1XTE5_OWEFU</name>
<organism evidence="1 2">
    <name type="scientific">Owenia fusiformis</name>
    <name type="common">Polychaete worm</name>
    <dbReference type="NCBI Taxonomy" id="6347"/>
    <lineage>
        <taxon>Eukaryota</taxon>
        <taxon>Metazoa</taxon>
        <taxon>Spiralia</taxon>
        <taxon>Lophotrochozoa</taxon>
        <taxon>Annelida</taxon>
        <taxon>Polychaeta</taxon>
        <taxon>Sedentaria</taxon>
        <taxon>Canalipalpata</taxon>
        <taxon>Sabellida</taxon>
        <taxon>Oweniida</taxon>
        <taxon>Oweniidae</taxon>
        <taxon>Owenia</taxon>
    </lineage>
</organism>
<dbReference type="PANTHER" id="PTHR46825:SF9">
    <property type="entry name" value="BETA-LACTAMASE-RELATED DOMAIN-CONTAINING PROTEIN"/>
    <property type="match status" value="1"/>
</dbReference>